<dbReference type="EMBL" id="WIGN01000732">
    <property type="protein sequence ID" value="KAF6784755.1"/>
    <property type="molecule type" value="Genomic_DNA"/>
</dbReference>
<sequence>MTSAIADSHVTNLKTLLDPRHRYPVVESALQHLNVSDMLSLRMVCKAFDWLPAHLAATFFNLNSHLKGFVLEPNRFRQHMRDCDAIISRGFALNFFVRGCSQVLYLDVFVENGQKAEIFEKHLMEEEGYVTSTVQVPSGDPGQIHSTVLFRNPRRKTTIRIVRTASFPLITILRTSFTTADLNFIVCDKAYSLFPALTIRQHIFYPFRDLDDEGGRRLAEYAHQGWTNRDFNWPDWSSESLKGMGCRRVGDKLSLVVHLRDRVAAPSSTLSPIIEHSQYTITHEPRPVQFRGFVRGDLASHYVLSLNAKTVASYSLRRPLTIGVRSWESFIKEHLCRWTLVELFKMEPESRPNDFDIAASPVTFDENHLQTFSQPLSWDYADDMLPHWYEEWERRRGNVS</sequence>
<dbReference type="Proteomes" id="UP000652219">
    <property type="component" value="Unassembled WGS sequence"/>
</dbReference>
<keyword evidence="2" id="KW-1185">Reference proteome</keyword>
<evidence type="ECO:0008006" key="3">
    <source>
        <dbReference type="Google" id="ProtNLM"/>
    </source>
</evidence>
<gene>
    <name evidence="1" type="ORF">CSOJ01_15711</name>
</gene>
<protein>
    <recommendedName>
        <fullName evidence="3">F-box domain-containing protein</fullName>
    </recommendedName>
</protein>
<proteinExistence type="predicted"/>
<evidence type="ECO:0000313" key="2">
    <source>
        <dbReference type="Proteomes" id="UP000652219"/>
    </source>
</evidence>
<organism evidence="1 2">
    <name type="scientific">Colletotrichum sojae</name>
    <dbReference type="NCBI Taxonomy" id="2175907"/>
    <lineage>
        <taxon>Eukaryota</taxon>
        <taxon>Fungi</taxon>
        <taxon>Dikarya</taxon>
        <taxon>Ascomycota</taxon>
        <taxon>Pezizomycotina</taxon>
        <taxon>Sordariomycetes</taxon>
        <taxon>Hypocreomycetidae</taxon>
        <taxon>Glomerellales</taxon>
        <taxon>Glomerellaceae</taxon>
        <taxon>Colletotrichum</taxon>
        <taxon>Colletotrichum orchidearum species complex</taxon>
    </lineage>
</organism>
<dbReference type="AlphaFoldDB" id="A0A8H6IMK9"/>
<evidence type="ECO:0000313" key="1">
    <source>
        <dbReference type="EMBL" id="KAF6784755.1"/>
    </source>
</evidence>
<accession>A0A8H6IMK9</accession>
<name>A0A8H6IMK9_9PEZI</name>
<reference evidence="1 2" key="1">
    <citation type="journal article" date="2020" name="Phytopathology">
        <title>Genome Sequence Resources of Colletotrichum truncatum, C. plurivorum, C. musicola, and C. sojae: Four Species Pathogenic to Soybean (Glycine max).</title>
        <authorList>
            <person name="Rogerio F."/>
            <person name="Boufleur T.R."/>
            <person name="Ciampi-Guillardi M."/>
            <person name="Sukno S.A."/>
            <person name="Thon M.R."/>
            <person name="Massola Junior N.S."/>
            <person name="Baroncelli R."/>
        </authorList>
    </citation>
    <scope>NUCLEOTIDE SEQUENCE [LARGE SCALE GENOMIC DNA]</scope>
    <source>
        <strain evidence="1 2">LFN0009</strain>
    </source>
</reference>
<comment type="caution">
    <text evidence="1">The sequence shown here is derived from an EMBL/GenBank/DDBJ whole genome shotgun (WGS) entry which is preliminary data.</text>
</comment>